<dbReference type="EMBL" id="CAJJDP010000090">
    <property type="protein sequence ID" value="CAD8187994.1"/>
    <property type="molecule type" value="Genomic_DNA"/>
</dbReference>
<protein>
    <submittedName>
        <fullName evidence="1">Uncharacterized protein</fullName>
    </submittedName>
</protein>
<name>A0A8S1WCN7_PAROT</name>
<keyword evidence="2" id="KW-1185">Reference proteome</keyword>
<comment type="caution">
    <text evidence="1">The sequence shown here is derived from an EMBL/GenBank/DDBJ whole genome shotgun (WGS) entry which is preliminary data.</text>
</comment>
<evidence type="ECO:0000313" key="2">
    <source>
        <dbReference type="Proteomes" id="UP000683925"/>
    </source>
</evidence>
<dbReference type="Proteomes" id="UP000683925">
    <property type="component" value="Unassembled WGS sequence"/>
</dbReference>
<organism evidence="1 2">
    <name type="scientific">Paramecium octaurelia</name>
    <dbReference type="NCBI Taxonomy" id="43137"/>
    <lineage>
        <taxon>Eukaryota</taxon>
        <taxon>Sar</taxon>
        <taxon>Alveolata</taxon>
        <taxon>Ciliophora</taxon>
        <taxon>Intramacronucleata</taxon>
        <taxon>Oligohymenophorea</taxon>
        <taxon>Peniculida</taxon>
        <taxon>Parameciidae</taxon>
        <taxon>Paramecium</taxon>
    </lineage>
</organism>
<proteinExistence type="predicted"/>
<dbReference type="AlphaFoldDB" id="A0A8S1WCN7"/>
<sequence length="271" mass="32295">MFQSKMIELEEQFKCSKNHNQPILMVLLDKQLKREERLLCTICMENLEEETKMIGFKKVLKMIQENQKYKVENLQRLIKVDVDLVEQFVNELHKLKSKMILQFDELITNSTQWILSLNSIGQSESIYSFFNELDRITYSKMKNLFNQDGLISIELVMMKFELNNLENQIQLFSYLSHYQVILMSQPQRYNHSQIQVSLSLLLITRNHCHQNISLNKSISIKQYYCVLYSHNSQLLIQNFLISSYRSVHKENKLHFVNYTTKVFHLKINIAV</sequence>
<reference evidence="1" key="1">
    <citation type="submission" date="2021-01" db="EMBL/GenBank/DDBJ databases">
        <authorList>
            <consortium name="Genoscope - CEA"/>
            <person name="William W."/>
        </authorList>
    </citation>
    <scope>NUCLEOTIDE SEQUENCE</scope>
</reference>
<accession>A0A8S1WCN7</accession>
<evidence type="ECO:0000313" key="1">
    <source>
        <dbReference type="EMBL" id="CAD8187994.1"/>
    </source>
</evidence>
<gene>
    <name evidence="1" type="ORF">POCTA_138.1.T0910174</name>
</gene>